<keyword evidence="4 5" id="KW-0472">Membrane</keyword>
<evidence type="ECO:0000313" key="7">
    <source>
        <dbReference type="EMBL" id="SVA42412.1"/>
    </source>
</evidence>
<dbReference type="InterPro" id="IPR036249">
    <property type="entry name" value="Thioredoxin-like_sf"/>
</dbReference>
<accession>A0A381VQ41</accession>
<feature type="transmembrane region" description="Helical" evidence="5">
    <location>
        <begin position="113"/>
        <end position="136"/>
    </location>
</feature>
<dbReference type="PANTHER" id="PTHR32234:SF0">
    <property type="entry name" value="THIOL:DISULFIDE INTERCHANGE PROTEIN DSBD"/>
    <property type="match status" value="1"/>
</dbReference>
<gene>
    <name evidence="7" type="ORF">METZ01_LOCUS95266</name>
</gene>
<evidence type="ECO:0000256" key="4">
    <source>
        <dbReference type="ARBA" id="ARBA00023136"/>
    </source>
</evidence>
<dbReference type="GO" id="GO:0015035">
    <property type="term" value="F:protein-disulfide reductase activity"/>
    <property type="evidence" value="ECO:0007669"/>
    <property type="project" value="TreeGrafter"/>
</dbReference>
<feature type="transmembrane region" description="Helical" evidence="5">
    <location>
        <begin position="156"/>
        <end position="180"/>
    </location>
</feature>
<proteinExistence type="predicted"/>
<protein>
    <recommendedName>
        <fullName evidence="6">Cytochrome C biogenesis protein transmembrane domain-containing protein</fullName>
    </recommendedName>
</protein>
<sequence length="448" mass="47376">ACDETMCYMPATVDVAWNLQVVSSGRALVPQHAALFDNITFLGTNAEVPSITMPVTKPAAISVEPKNMALLLNDFEILGTTGGYLNSDDFLSFMNASESGENQKGWFEGQGPLAILFLILLGGLALNLTPCVLPMIPINLAIIGAGTQSGSKTRGFALGGIYGFAMAIIYGVLGLVVILTSGTFGTINSSPWFNAGIAVLFVGLGLAMFDVFVVDFSRFQAVILKDTRANGSFLAAFGMGAVSALLAGACVAPVVIQVILFSSNLYATGTKLALALPFFLGVGMALPWPFAGAGLSFLPKPGAWTVRVKHAFGVFILATAAYYGYVAYGIIANRWVDGAEVASSVEEKLEEGWHSSLSQGLAVAQAEDKFILVDMWATWCKNCLTMDKTTLKNSAVAAKLAPYVKIKFQAEDPSTSPAKEVMKQFESIGLPTYAILKPRVESLAGPSS</sequence>
<keyword evidence="3 5" id="KW-1133">Transmembrane helix</keyword>
<dbReference type="Pfam" id="PF13899">
    <property type="entry name" value="Thioredoxin_7"/>
    <property type="match status" value="1"/>
</dbReference>
<dbReference type="SUPFAM" id="SSF52833">
    <property type="entry name" value="Thioredoxin-like"/>
    <property type="match status" value="1"/>
</dbReference>
<comment type="subcellular location">
    <subcellularLocation>
        <location evidence="1">Membrane</location>
        <topology evidence="1">Multi-pass membrane protein</topology>
    </subcellularLocation>
</comment>
<feature type="domain" description="Cytochrome C biogenesis protein transmembrane" evidence="6">
    <location>
        <begin position="114"/>
        <end position="322"/>
    </location>
</feature>
<dbReference type="EMBL" id="UINC01009457">
    <property type="protein sequence ID" value="SVA42412.1"/>
    <property type="molecule type" value="Genomic_DNA"/>
</dbReference>
<dbReference type="Pfam" id="PF02683">
    <property type="entry name" value="DsbD_TM"/>
    <property type="match status" value="1"/>
</dbReference>
<feature type="transmembrane region" description="Helical" evidence="5">
    <location>
        <begin position="192"/>
        <end position="213"/>
    </location>
</feature>
<dbReference type="PANTHER" id="PTHR32234">
    <property type="entry name" value="THIOL:DISULFIDE INTERCHANGE PROTEIN DSBD"/>
    <property type="match status" value="1"/>
</dbReference>
<evidence type="ECO:0000256" key="1">
    <source>
        <dbReference type="ARBA" id="ARBA00004141"/>
    </source>
</evidence>
<feature type="transmembrane region" description="Helical" evidence="5">
    <location>
        <begin position="272"/>
        <end position="291"/>
    </location>
</feature>
<keyword evidence="2 5" id="KW-0812">Transmembrane</keyword>
<dbReference type="GO" id="GO:0045454">
    <property type="term" value="P:cell redox homeostasis"/>
    <property type="evidence" value="ECO:0007669"/>
    <property type="project" value="TreeGrafter"/>
</dbReference>
<reference evidence="7" key="1">
    <citation type="submission" date="2018-05" db="EMBL/GenBank/DDBJ databases">
        <authorList>
            <person name="Lanie J.A."/>
            <person name="Ng W.-L."/>
            <person name="Kazmierczak K.M."/>
            <person name="Andrzejewski T.M."/>
            <person name="Davidsen T.M."/>
            <person name="Wayne K.J."/>
            <person name="Tettelin H."/>
            <person name="Glass J.I."/>
            <person name="Rusch D."/>
            <person name="Podicherti R."/>
            <person name="Tsui H.-C.T."/>
            <person name="Winkler M.E."/>
        </authorList>
    </citation>
    <scope>NUCLEOTIDE SEQUENCE</scope>
</reference>
<feature type="transmembrane region" description="Helical" evidence="5">
    <location>
        <begin position="311"/>
        <end position="331"/>
    </location>
</feature>
<feature type="non-terminal residue" evidence="7">
    <location>
        <position position="1"/>
    </location>
</feature>
<evidence type="ECO:0000259" key="6">
    <source>
        <dbReference type="Pfam" id="PF02683"/>
    </source>
</evidence>
<dbReference type="GO" id="GO:0017004">
    <property type="term" value="P:cytochrome complex assembly"/>
    <property type="evidence" value="ECO:0007669"/>
    <property type="project" value="InterPro"/>
</dbReference>
<dbReference type="AlphaFoldDB" id="A0A381VQ41"/>
<dbReference type="InterPro" id="IPR003834">
    <property type="entry name" value="Cyt_c_assmbl_TM_dom"/>
</dbReference>
<feature type="transmembrane region" description="Helical" evidence="5">
    <location>
        <begin position="233"/>
        <end position="260"/>
    </location>
</feature>
<evidence type="ECO:0000256" key="5">
    <source>
        <dbReference type="SAM" id="Phobius"/>
    </source>
</evidence>
<dbReference type="Gene3D" id="3.40.30.10">
    <property type="entry name" value="Glutaredoxin"/>
    <property type="match status" value="1"/>
</dbReference>
<organism evidence="7">
    <name type="scientific">marine metagenome</name>
    <dbReference type="NCBI Taxonomy" id="408172"/>
    <lineage>
        <taxon>unclassified sequences</taxon>
        <taxon>metagenomes</taxon>
        <taxon>ecological metagenomes</taxon>
    </lineage>
</organism>
<evidence type="ECO:0000256" key="2">
    <source>
        <dbReference type="ARBA" id="ARBA00022692"/>
    </source>
</evidence>
<dbReference type="GO" id="GO:0016020">
    <property type="term" value="C:membrane"/>
    <property type="evidence" value="ECO:0007669"/>
    <property type="project" value="UniProtKB-SubCell"/>
</dbReference>
<evidence type="ECO:0000256" key="3">
    <source>
        <dbReference type="ARBA" id="ARBA00022989"/>
    </source>
</evidence>
<name>A0A381VQ41_9ZZZZ</name>